<proteinExistence type="predicted"/>
<feature type="region of interest" description="Disordered" evidence="1">
    <location>
        <begin position="209"/>
        <end position="234"/>
    </location>
</feature>
<dbReference type="AlphaFoldDB" id="A0A8H6XVD8"/>
<keyword evidence="3" id="KW-1185">Reference proteome</keyword>
<reference evidence="2" key="1">
    <citation type="submission" date="2020-05" db="EMBL/GenBank/DDBJ databases">
        <title>Mycena genomes resolve the evolution of fungal bioluminescence.</title>
        <authorList>
            <person name="Tsai I.J."/>
        </authorList>
    </citation>
    <scope>NUCLEOTIDE SEQUENCE</scope>
    <source>
        <strain evidence="2">160909Yilan</strain>
    </source>
</reference>
<evidence type="ECO:0000313" key="3">
    <source>
        <dbReference type="Proteomes" id="UP000623467"/>
    </source>
</evidence>
<name>A0A8H6XVD8_9AGAR</name>
<feature type="region of interest" description="Disordered" evidence="1">
    <location>
        <begin position="104"/>
        <end position="181"/>
    </location>
</feature>
<feature type="compositionally biased region" description="Basic residues" evidence="1">
    <location>
        <begin position="1"/>
        <end position="10"/>
    </location>
</feature>
<organism evidence="2 3">
    <name type="scientific">Mycena sanguinolenta</name>
    <dbReference type="NCBI Taxonomy" id="230812"/>
    <lineage>
        <taxon>Eukaryota</taxon>
        <taxon>Fungi</taxon>
        <taxon>Dikarya</taxon>
        <taxon>Basidiomycota</taxon>
        <taxon>Agaricomycotina</taxon>
        <taxon>Agaricomycetes</taxon>
        <taxon>Agaricomycetidae</taxon>
        <taxon>Agaricales</taxon>
        <taxon>Marasmiineae</taxon>
        <taxon>Mycenaceae</taxon>
        <taxon>Mycena</taxon>
    </lineage>
</organism>
<dbReference type="Proteomes" id="UP000623467">
    <property type="component" value="Unassembled WGS sequence"/>
</dbReference>
<gene>
    <name evidence="2" type="ORF">MSAN_01779900</name>
</gene>
<feature type="compositionally biased region" description="Basic and acidic residues" evidence="1">
    <location>
        <begin position="30"/>
        <end position="39"/>
    </location>
</feature>
<dbReference type="EMBL" id="JACAZH010000017">
    <property type="protein sequence ID" value="KAF7348263.1"/>
    <property type="molecule type" value="Genomic_DNA"/>
</dbReference>
<sequence length="234" mass="28033">MKNGRNRRVKMLSAQRGKKQTAIQSQLLAEQDRARSQESRRLVDLHSRQMAEVQTQLSNFKLKQQTEENRLRQGWQERDRLLWQRIDSVIKLEEDKVRERLEAERKVREQEERKKQEEEAQRRQLEEKRRKEEEDKRKALEEANRQRLEEEKRSAEVERQRIQDEKERTERLTAEAEFRKAAGLTTPQADWKNARSILTTLKTSTMKPIKAEKAKKSAWGGTTSKDYAKDWPTH</sequence>
<accession>A0A8H6XVD8</accession>
<comment type="caution">
    <text evidence="2">The sequence shown here is derived from an EMBL/GenBank/DDBJ whole genome shotgun (WGS) entry which is preliminary data.</text>
</comment>
<protein>
    <submittedName>
        <fullName evidence="2">Uncharacterized protein</fullName>
    </submittedName>
</protein>
<evidence type="ECO:0000256" key="1">
    <source>
        <dbReference type="SAM" id="MobiDB-lite"/>
    </source>
</evidence>
<evidence type="ECO:0000313" key="2">
    <source>
        <dbReference type="EMBL" id="KAF7348263.1"/>
    </source>
</evidence>
<dbReference type="OrthoDB" id="420884at2759"/>
<feature type="region of interest" description="Disordered" evidence="1">
    <location>
        <begin position="1"/>
        <end position="39"/>
    </location>
</feature>
<feature type="compositionally biased region" description="Basic and acidic residues" evidence="1">
    <location>
        <begin position="104"/>
        <end position="180"/>
    </location>
</feature>